<evidence type="ECO:0000313" key="1">
    <source>
        <dbReference type="EMBL" id="KAH7864280.1"/>
    </source>
</evidence>
<accession>A0ACB7ZET9</accession>
<gene>
    <name evidence="1" type="ORF">Vadar_027759</name>
</gene>
<keyword evidence="2" id="KW-1185">Reference proteome</keyword>
<proteinExistence type="predicted"/>
<reference evidence="1 2" key="1">
    <citation type="journal article" date="2021" name="Hortic Res">
        <title>High-quality reference genome and annotation aids understanding of berry development for evergreen blueberry (Vaccinium darrowii).</title>
        <authorList>
            <person name="Yu J."/>
            <person name="Hulse-Kemp A.M."/>
            <person name="Babiker E."/>
            <person name="Staton M."/>
        </authorList>
    </citation>
    <scope>NUCLEOTIDE SEQUENCE [LARGE SCALE GENOMIC DNA]</scope>
    <source>
        <strain evidence="2">cv. NJ 8807/NJ 8810</strain>
        <tissue evidence="1">Young leaf</tissue>
    </source>
</reference>
<evidence type="ECO:0000313" key="2">
    <source>
        <dbReference type="Proteomes" id="UP000828048"/>
    </source>
</evidence>
<dbReference type="EMBL" id="CM037162">
    <property type="protein sequence ID" value="KAH7864280.1"/>
    <property type="molecule type" value="Genomic_DNA"/>
</dbReference>
<protein>
    <submittedName>
        <fullName evidence="1">Uncharacterized protein</fullName>
    </submittedName>
</protein>
<name>A0ACB7ZET9_9ERIC</name>
<dbReference type="Proteomes" id="UP000828048">
    <property type="component" value="Chromosome 12"/>
</dbReference>
<organism evidence="1 2">
    <name type="scientific">Vaccinium darrowii</name>
    <dbReference type="NCBI Taxonomy" id="229202"/>
    <lineage>
        <taxon>Eukaryota</taxon>
        <taxon>Viridiplantae</taxon>
        <taxon>Streptophyta</taxon>
        <taxon>Embryophyta</taxon>
        <taxon>Tracheophyta</taxon>
        <taxon>Spermatophyta</taxon>
        <taxon>Magnoliopsida</taxon>
        <taxon>eudicotyledons</taxon>
        <taxon>Gunneridae</taxon>
        <taxon>Pentapetalae</taxon>
        <taxon>asterids</taxon>
        <taxon>Ericales</taxon>
        <taxon>Ericaceae</taxon>
        <taxon>Vaccinioideae</taxon>
        <taxon>Vaccinieae</taxon>
        <taxon>Vaccinium</taxon>
    </lineage>
</organism>
<sequence length="464" mass="51293">MIVMFHLDQSVQIFLNFQALICFLCLLTSHFIVTLGILQAIAHIPLTVLTVPAPVLSLGGGYLFWLPVGVVAYSIGATAVFLLGRTIGRSHVNSKLKKYPKFQAVAIAIQRSGFKIVFVIRLVPFTPVHLGEYMLASWVGMMVLKVAFEVFCNKQVFGYSSVKLLGSSCDNILNTGGNEKLNDEAMEETLDKIRTFSLNSTGTSTFQLVLNGMFHFCKLRLKVAISLDSSHRQWRGWLPTGHWQRAILRLGSNPNANPGIDFSVTVLITGFWPTYKSSDLRHPAEVDVVILDSGATYQAVLLDADFCSNIAFLKIRSHQQQKVAEFAKKFDVQYRGRSPVAVGCNVPHCDLRHAKAAYFFGGYGSAATKIEKVESHTSTSRHIMSIVIDETALVTGGPLVSVGGGVVGVIHYEDRSRIEATAIDDVLKYLEHFEKRGYDCGLPPIHLFAHHSCIVLLVERLTYS</sequence>
<comment type="caution">
    <text evidence="1">The sequence shown here is derived from an EMBL/GenBank/DDBJ whole genome shotgun (WGS) entry which is preliminary data.</text>
</comment>